<dbReference type="AlphaFoldDB" id="A0AAD9J2G3"/>
<keyword evidence="2" id="KW-1185">Reference proteome</keyword>
<sequence>MIVTMAPARNLEESDASMRARLVESLSQSFPGSALSKALHGIMDD</sequence>
<comment type="caution">
    <text evidence="1">The sequence shown here is derived from an EMBL/GenBank/DDBJ whole genome shotgun (WGS) entry which is preliminary data.</text>
</comment>
<organism evidence="1 2">
    <name type="scientific">Ridgeia piscesae</name>
    <name type="common">Tubeworm</name>
    <dbReference type="NCBI Taxonomy" id="27915"/>
    <lineage>
        <taxon>Eukaryota</taxon>
        <taxon>Metazoa</taxon>
        <taxon>Spiralia</taxon>
        <taxon>Lophotrochozoa</taxon>
        <taxon>Annelida</taxon>
        <taxon>Polychaeta</taxon>
        <taxon>Sedentaria</taxon>
        <taxon>Canalipalpata</taxon>
        <taxon>Sabellida</taxon>
        <taxon>Siboglinidae</taxon>
        <taxon>Ridgeia</taxon>
    </lineage>
</organism>
<proteinExistence type="predicted"/>
<accession>A0AAD9J2G3</accession>
<dbReference type="EMBL" id="JAODUO010004078">
    <property type="protein sequence ID" value="KAK2144887.1"/>
    <property type="molecule type" value="Genomic_DNA"/>
</dbReference>
<protein>
    <submittedName>
        <fullName evidence="1">Uncharacterized protein</fullName>
    </submittedName>
</protein>
<evidence type="ECO:0000313" key="1">
    <source>
        <dbReference type="EMBL" id="KAK2144887.1"/>
    </source>
</evidence>
<dbReference type="Proteomes" id="UP001209878">
    <property type="component" value="Unassembled WGS sequence"/>
</dbReference>
<name>A0AAD9J2G3_RIDPI</name>
<evidence type="ECO:0000313" key="2">
    <source>
        <dbReference type="Proteomes" id="UP001209878"/>
    </source>
</evidence>
<gene>
    <name evidence="1" type="ORF">NP493_4099g00001</name>
</gene>
<reference evidence="1" key="1">
    <citation type="journal article" date="2023" name="Mol. Biol. Evol.">
        <title>Third-Generation Sequencing Reveals the Adaptive Role of the Epigenome in Three Deep-Sea Polychaetes.</title>
        <authorList>
            <person name="Perez M."/>
            <person name="Aroh O."/>
            <person name="Sun Y."/>
            <person name="Lan Y."/>
            <person name="Juniper S.K."/>
            <person name="Young C.R."/>
            <person name="Angers B."/>
            <person name="Qian P.Y."/>
        </authorList>
    </citation>
    <scope>NUCLEOTIDE SEQUENCE</scope>
    <source>
        <strain evidence="1">R07B-5</strain>
    </source>
</reference>